<protein>
    <submittedName>
        <fullName evidence="2">N-Acetyl-D-glucosamine ABC transport system, permease protein 2</fullName>
    </submittedName>
</protein>
<feature type="compositionally biased region" description="Basic and acidic residues" evidence="1">
    <location>
        <begin position="63"/>
        <end position="79"/>
    </location>
</feature>
<feature type="non-terminal residue" evidence="2">
    <location>
        <position position="103"/>
    </location>
</feature>
<sequence length="103" mass="11525">DTAHRVRCVNSIRSIRSGKQRTPVRQANRSSRAAPNGPAADHPQHRRADLHQPAHLHVPHLLQDPRGRHRDPPKLDPRPIHHPGVRVDSGSRQQHPGTALVPQ</sequence>
<feature type="compositionally biased region" description="Polar residues" evidence="1">
    <location>
        <begin position="23"/>
        <end position="33"/>
    </location>
</feature>
<feature type="compositionally biased region" description="Basic and acidic residues" evidence="1">
    <location>
        <begin position="42"/>
        <end position="52"/>
    </location>
</feature>
<dbReference type="AlphaFoldDB" id="A0A6J4I9J0"/>
<evidence type="ECO:0000313" key="2">
    <source>
        <dbReference type="EMBL" id="CAA9246204.1"/>
    </source>
</evidence>
<dbReference type="EMBL" id="CADCTE010000107">
    <property type="protein sequence ID" value="CAA9246204.1"/>
    <property type="molecule type" value="Genomic_DNA"/>
</dbReference>
<evidence type="ECO:0000256" key="1">
    <source>
        <dbReference type="SAM" id="MobiDB-lite"/>
    </source>
</evidence>
<proteinExistence type="predicted"/>
<name>A0A6J4I9J0_9MICC</name>
<accession>A0A6J4I9J0</accession>
<organism evidence="2">
    <name type="scientific">uncultured Arthrobacter sp</name>
    <dbReference type="NCBI Taxonomy" id="114050"/>
    <lineage>
        <taxon>Bacteria</taxon>
        <taxon>Bacillati</taxon>
        <taxon>Actinomycetota</taxon>
        <taxon>Actinomycetes</taxon>
        <taxon>Micrococcales</taxon>
        <taxon>Micrococcaceae</taxon>
        <taxon>Arthrobacter</taxon>
        <taxon>environmental samples</taxon>
    </lineage>
</organism>
<feature type="region of interest" description="Disordered" evidence="1">
    <location>
        <begin position="1"/>
        <end position="103"/>
    </location>
</feature>
<gene>
    <name evidence="2" type="ORF">AVDCRST_MAG83-1912</name>
</gene>
<feature type="non-terminal residue" evidence="2">
    <location>
        <position position="1"/>
    </location>
</feature>
<reference evidence="2" key="1">
    <citation type="submission" date="2020-02" db="EMBL/GenBank/DDBJ databases">
        <authorList>
            <person name="Meier V. D."/>
        </authorList>
    </citation>
    <scope>NUCLEOTIDE SEQUENCE</scope>
    <source>
        <strain evidence="2">AVDCRST_MAG83</strain>
    </source>
</reference>